<name>V5Q9D2_9CAUD</name>
<protein>
    <submittedName>
        <fullName evidence="1">Uncharacterized protein</fullName>
    </submittedName>
</protein>
<evidence type="ECO:0000313" key="2">
    <source>
        <dbReference type="Proteomes" id="UP000018621"/>
    </source>
</evidence>
<sequence length="47" mass="5036">MMTFSLVLVLILGGERHTFVMDSGLTAGDCVQALVDNPGAPLRCEKE</sequence>
<keyword evidence="2" id="KW-1185">Reference proteome</keyword>
<evidence type="ECO:0000313" key="1">
    <source>
        <dbReference type="EMBL" id="AHB12025.1"/>
    </source>
</evidence>
<accession>V5Q9D2</accession>
<organism evidence="1 2">
    <name type="scientific">Xylella phage Sano</name>
    <dbReference type="NCBI Taxonomy" id="1415148"/>
    <lineage>
        <taxon>Viruses</taxon>
        <taxon>Duplodnaviria</taxon>
        <taxon>Heunggongvirae</taxon>
        <taxon>Uroviricota</taxon>
        <taxon>Caudoviricetes</taxon>
        <taxon>Casjensviridae</taxon>
        <taxon>Sanovirus</taxon>
        <taxon>Sanovirus sano</taxon>
        <taxon>Xylella virus Sano</taxon>
    </lineage>
</organism>
<dbReference type="EMBL" id="KF626665">
    <property type="protein sequence ID" value="AHB12025.1"/>
    <property type="molecule type" value="Genomic_DNA"/>
</dbReference>
<gene>
    <name evidence="1" type="ORF">Sano_05</name>
</gene>
<proteinExistence type="predicted"/>
<dbReference type="Proteomes" id="UP000018621">
    <property type="component" value="Segment"/>
</dbReference>
<reference evidence="1 2" key="1">
    <citation type="journal article" date="2014" name="J. Bacteriol.">
        <title>Characterization of novel virulent broad-host-range phages of Xylella fastidiosa and Xanthomonas.</title>
        <authorList>
            <person name="Ahern S.J."/>
            <person name="Das M."/>
            <person name="Bhowmick T.S."/>
            <person name="Young R."/>
            <person name="Gonzalez C.F."/>
        </authorList>
    </citation>
    <scope>NUCLEOTIDE SEQUENCE [LARGE SCALE GENOMIC DNA]</scope>
</reference>